<dbReference type="InterPro" id="IPR001789">
    <property type="entry name" value="Sig_transdc_resp-reg_receiver"/>
</dbReference>
<sequence length="158" mass="16860">MESAICVESAPRRAYDREGRVSGIHGKSVGKLEFVSTIPPNSPPLIAVVDDDDDVRTALDDMLKSLGYAAQLFETADAFLSSGSGGEVDCVISDVQMPGTSGLQLARVMQLAKMPVILITAFPTPEVEQQAEAAGVRRLLVKPFDSSDLIAELDRLLA</sequence>
<evidence type="ECO:0000313" key="5">
    <source>
        <dbReference type="Proteomes" id="UP001549321"/>
    </source>
</evidence>
<dbReference type="SMART" id="SM00448">
    <property type="entry name" value="REC"/>
    <property type="match status" value="1"/>
</dbReference>
<reference evidence="4 5" key="1">
    <citation type="submission" date="2024-06" db="EMBL/GenBank/DDBJ databases">
        <title>Sorghum-associated microbial communities from plants grown in Nebraska, USA.</title>
        <authorList>
            <person name="Schachtman D."/>
        </authorList>
    </citation>
    <scope>NUCLEOTIDE SEQUENCE [LARGE SCALE GENOMIC DNA]</scope>
    <source>
        <strain evidence="4 5">3207</strain>
    </source>
</reference>
<comment type="caution">
    <text evidence="4">The sequence shown here is derived from an EMBL/GenBank/DDBJ whole genome shotgun (WGS) entry which is preliminary data.</text>
</comment>
<dbReference type="PROSITE" id="PS50110">
    <property type="entry name" value="RESPONSE_REGULATORY"/>
    <property type="match status" value="1"/>
</dbReference>
<dbReference type="InterPro" id="IPR050595">
    <property type="entry name" value="Bact_response_regulator"/>
</dbReference>
<dbReference type="InterPro" id="IPR011006">
    <property type="entry name" value="CheY-like_superfamily"/>
</dbReference>
<dbReference type="PANTHER" id="PTHR44591:SF25">
    <property type="entry name" value="CHEMOTAXIS TWO-COMPONENT RESPONSE REGULATOR"/>
    <property type="match status" value="1"/>
</dbReference>
<evidence type="ECO:0000313" key="4">
    <source>
        <dbReference type="EMBL" id="MET4636653.1"/>
    </source>
</evidence>
<evidence type="ECO:0000256" key="2">
    <source>
        <dbReference type="PROSITE-ProRule" id="PRU00169"/>
    </source>
</evidence>
<evidence type="ECO:0000259" key="3">
    <source>
        <dbReference type="PROSITE" id="PS50110"/>
    </source>
</evidence>
<feature type="modified residue" description="4-aspartylphosphate" evidence="2">
    <location>
        <position position="94"/>
    </location>
</feature>
<accession>A0ABV2R6B3</accession>
<protein>
    <submittedName>
        <fullName evidence="4">FixJ family two-component response regulator</fullName>
    </submittedName>
</protein>
<evidence type="ECO:0000256" key="1">
    <source>
        <dbReference type="ARBA" id="ARBA00022553"/>
    </source>
</evidence>
<keyword evidence="5" id="KW-1185">Reference proteome</keyword>
<dbReference type="Pfam" id="PF00072">
    <property type="entry name" value="Response_reg"/>
    <property type="match status" value="1"/>
</dbReference>
<proteinExistence type="predicted"/>
<gene>
    <name evidence="4" type="ORF">ABIE08_004616</name>
</gene>
<name>A0ABV2R6B3_9HYPH</name>
<dbReference type="EMBL" id="JBEPSM010000005">
    <property type="protein sequence ID" value="MET4636653.1"/>
    <property type="molecule type" value="Genomic_DNA"/>
</dbReference>
<keyword evidence="1 2" id="KW-0597">Phosphoprotein</keyword>
<dbReference type="Proteomes" id="UP001549321">
    <property type="component" value="Unassembled WGS sequence"/>
</dbReference>
<organism evidence="4 5">
    <name type="scientific">Kaistia defluvii</name>
    <dbReference type="NCBI Taxonomy" id="410841"/>
    <lineage>
        <taxon>Bacteria</taxon>
        <taxon>Pseudomonadati</taxon>
        <taxon>Pseudomonadota</taxon>
        <taxon>Alphaproteobacteria</taxon>
        <taxon>Hyphomicrobiales</taxon>
        <taxon>Kaistiaceae</taxon>
        <taxon>Kaistia</taxon>
    </lineage>
</organism>
<dbReference type="PANTHER" id="PTHR44591">
    <property type="entry name" value="STRESS RESPONSE REGULATOR PROTEIN 1"/>
    <property type="match status" value="1"/>
</dbReference>
<feature type="domain" description="Response regulatory" evidence="3">
    <location>
        <begin position="45"/>
        <end position="157"/>
    </location>
</feature>
<dbReference type="Gene3D" id="3.40.50.2300">
    <property type="match status" value="1"/>
</dbReference>
<dbReference type="SUPFAM" id="SSF52172">
    <property type="entry name" value="CheY-like"/>
    <property type="match status" value="1"/>
</dbReference>